<evidence type="ECO:0000313" key="2">
    <source>
        <dbReference type="EMBL" id="CCG56169.1"/>
    </source>
</evidence>
<gene>
    <name evidence="2" type="ORF">WESB_0699</name>
</gene>
<keyword evidence="1" id="KW-0812">Transmembrane</keyword>
<accession>K0JH14</accession>
<dbReference type="PATRIC" id="fig|1161918.5.peg.2575"/>
<evidence type="ECO:0000256" key="1">
    <source>
        <dbReference type="SAM" id="Phobius"/>
    </source>
</evidence>
<dbReference type="EMBL" id="HE793032">
    <property type="protein sequence ID" value="CCG56169.1"/>
    <property type="molecule type" value="Genomic_DNA"/>
</dbReference>
<evidence type="ECO:0000313" key="3">
    <source>
        <dbReference type="Proteomes" id="UP000003759"/>
    </source>
</evidence>
<dbReference type="Gene3D" id="1.10.10.60">
    <property type="entry name" value="Homeodomain-like"/>
    <property type="match status" value="1"/>
</dbReference>
<keyword evidence="1" id="KW-0472">Membrane</keyword>
<feature type="transmembrane region" description="Helical" evidence="1">
    <location>
        <begin position="15"/>
        <end position="41"/>
    </location>
</feature>
<sequence length="138" mass="16095">MFLLSDFSYNLLTKYIILVILYNIINIIGGVMINIIFLQLLKLTLKQLLLSYEKIIIEKDRENFNIRINDTDNISFKLSSEYIKDINNERDIKKEDILKMRGEGMTQVSIASITGLSQSYISKVLKENYEEGANYEKK</sequence>
<dbReference type="GO" id="GO:0003677">
    <property type="term" value="F:DNA binding"/>
    <property type="evidence" value="ECO:0007669"/>
    <property type="project" value="InterPro"/>
</dbReference>
<protein>
    <submittedName>
        <fullName evidence="2">Unclassified</fullName>
    </submittedName>
</protein>
<reference evidence="2 3" key="1">
    <citation type="journal article" date="2012" name="BMC Genomics">
        <title>Comparative genomics of Brachyspira pilosicoli strains: genome rearrangements, reductions and correlation of genetic compliment with phenotypic diversity.</title>
        <authorList>
            <person name="Mappley L.J."/>
            <person name="Black M.L."/>
            <person name="Abuoun M."/>
            <person name="Darby A.C."/>
            <person name="Woodward M.J."/>
            <person name="Parkhill J."/>
            <person name="Turner A.K."/>
            <person name="Bellgard M.I."/>
            <person name="La T."/>
            <person name="Phillips N.D."/>
            <person name="La Ragione R.M."/>
            <person name="Hampson D.J."/>
        </authorList>
    </citation>
    <scope>NUCLEOTIDE SEQUENCE [LARGE SCALE GENOMIC DNA]</scope>
    <source>
        <strain evidence="2">WesB</strain>
    </source>
</reference>
<dbReference type="SUPFAM" id="SSF47413">
    <property type="entry name" value="lambda repressor-like DNA-binding domains"/>
    <property type="match status" value="1"/>
</dbReference>
<name>K0JH14_BRAPL</name>
<dbReference type="AlphaFoldDB" id="K0JH14"/>
<keyword evidence="1" id="KW-1133">Transmembrane helix</keyword>
<proteinExistence type="predicted"/>
<organism evidence="2 3">
    <name type="scientific">Brachyspira pilosicoli WesB</name>
    <dbReference type="NCBI Taxonomy" id="1161918"/>
    <lineage>
        <taxon>Bacteria</taxon>
        <taxon>Pseudomonadati</taxon>
        <taxon>Spirochaetota</taxon>
        <taxon>Spirochaetia</taxon>
        <taxon>Brachyspirales</taxon>
        <taxon>Brachyspiraceae</taxon>
        <taxon>Brachyspira</taxon>
    </lineage>
</organism>
<dbReference type="InterPro" id="IPR010982">
    <property type="entry name" value="Lambda_DNA-bd_dom_sf"/>
</dbReference>
<dbReference type="KEGG" id="bpw:WESB_0699"/>
<dbReference type="HOGENOM" id="CLU_1851318_0_0_12"/>
<dbReference type="Proteomes" id="UP000003759">
    <property type="component" value="Chromosome"/>
</dbReference>